<reference evidence="9 10" key="1">
    <citation type="submission" date="2023-01" db="EMBL/GenBank/DDBJ databases">
        <title>Analysis of 21 Apiospora genomes using comparative genomics revels a genus with tremendous synthesis potential of carbohydrate active enzymes and secondary metabolites.</title>
        <authorList>
            <person name="Sorensen T."/>
        </authorList>
    </citation>
    <scope>NUCLEOTIDE SEQUENCE [LARGE SCALE GENOMIC DNA]</scope>
    <source>
        <strain evidence="9 10">CBS 20057</strain>
    </source>
</reference>
<feature type="transmembrane region" description="Helical" evidence="7">
    <location>
        <begin position="218"/>
        <end position="237"/>
    </location>
</feature>
<evidence type="ECO:0000256" key="5">
    <source>
        <dbReference type="ARBA" id="ARBA00038359"/>
    </source>
</evidence>
<dbReference type="InterPro" id="IPR049326">
    <property type="entry name" value="Rhodopsin_dom_fungi"/>
</dbReference>
<keyword evidence="4 7" id="KW-0472">Membrane</keyword>
<comment type="caution">
    <text evidence="9">The sequence shown here is derived from an EMBL/GenBank/DDBJ whole genome shotgun (WGS) entry which is preliminary data.</text>
</comment>
<dbReference type="PANTHER" id="PTHR33048:SF15">
    <property type="entry name" value="INTEGRAL MEMBRANE PROTEIN"/>
    <property type="match status" value="1"/>
</dbReference>
<evidence type="ECO:0000313" key="9">
    <source>
        <dbReference type="EMBL" id="KAK8023317.1"/>
    </source>
</evidence>
<feature type="compositionally biased region" description="Basic and acidic residues" evidence="6">
    <location>
        <begin position="350"/>
        <end position="367"/>
    </location>
</feature>
<feature type="transmembrane region" description="Helical" evidence="7">
    <location>
        <begin position="186"/>
        <end position="206"/>
    </location>
</feature>
<evidence type="ECO:0000256" key="1">
    <source>
        <dbReference type="ARBA" id="ARBA00004141"/>
    </source>
</evidence>
<organism evidence="9 10">
    <name type="scientific">Apiospora marii</name>
    <dbReference type="NCBI Taxonomy" id="335849"/>
    <lineage>
        <taxon>Eukaryota</taxon>
        <taxon>Fungi</taxon>
        <taxon>Dikarya</taxon>
        <taxon>Ascomycota</taxon>
        <taxon>Pezizomycotina</taxon>
        <taxon>Sordariomycetes</taxon>
        <taxon>Xylariomycetidae</taxon>
        <taxon>Amphisphaeriales</taxon>
        <taxon>Apiosporaceae</taxon>
        <taxon>Apiospora</taxon>
    </lineage>
</organism>
<evidence type="ECO:0000256" key="2">
    <source>
        <dbReference type="ARBA" id="ARBA00022692"/>
    </source>
</evidence>
<comment type="similarity">
    <text evidence="5">Belongs to the SAT4 family.</text>
</comment>
<feature type="transmembrane region" description="Helical" evidence="7">
    <location>
        <begin position="130"/>
        <end position="153"/>
    </location>
</feature>
<keyword evidence="3 7" id="KW-1133">Transmembrane helix</keyword>
<evidence type="ECO:0000256" key="7">
    <source>
        <dbReference type="SAM" id="Phobius"/>
    </source>
</evidence>
<feature type="transmembrane region" description="Helical" evidence="7">
    <location>
        <begin position="12"/>
        <end position="40"/>
    </location>
</feature>
<feature type="transmembrane region" description="Helical" evidence="7">
    <location>
        <begin position="95"/>
        <end position="118"/>
    </location>
</feature>
<gene>
    <name evidence="9" type="ORF">PG991_006556</name>
</gene>
<protein>
    <submittedName>
        <fullName evidence="9">Integral membrane protein</fullName>
    </submittedName>
</protein>
<sequence length="413" mass="44295">MPVPEEARSVAVAGLPLVVVTLTFLFMALGVLAVGVRTWVRLRLNSFGLDDGMIVLALLTFIADAAFTLHGARVGVGTRNAGLNAWLTVESNKWYLFWILAYLSGMVVLKTSVCTTLLRILPPSMTVFRACVYGLIVVSWAAWCVSFLGVLLLCRPLEASWRPELVAEGKGECGGQDVMVAISQTVTVASVLTDTGCALLPGIMLWKTQMAKTSKLEVFALVSIASIASVATIARAPFLSHYDDPTNDLMYYCGYMVLFSNVETGIGLFASSLPSMRRAYLILVKHEGPGSGSSGGHNSSGLSGGRQPNNSGIITIGGSGGAIVGNNNKSKSSRIRTRFINPTDLGQSEAHIDGGGDWERLHDDGSDKGILVPQHDKTNIRVDQSYAVEMHPVSSPRERGGDNNNNSNRHDRP</sequence>
<accession>A0ABR1S0R2</accession>
<feature type="region of interest" description="Disordered" evidence="6">
    <location>
        <begin position="345"/>
        <end position="370"/>
    </location>
</feature>
<dbReference type="Pfam" id="PF20684">
    <property type="entry name" value="Fung_rhodopsin"/>
    <property type="match status" value="1"/>
</dbReference>
<name>A0ABR1S0R2_9PEZI</name>
<feature type="transmembrane region" description="Helical" evidence="7">
    <location>
        <begin position="52"/>
        <end position="75"/>
    </location>
</feature>
<dbReference type="InterPro" id="IPR052337">
    <property type="entry name" value="SAT4-like"/>
</dbReference>
<feature type="domain" description="Rhodopsin" evidence="8">
    <location>
        <begin position="36"/>
        <end position="278"/>
    </location>
</feature>
<dbReference type="EMBL" id="JAQQWI010000008">
    <property type="protein sequence ID" value="KAK8023317.1"/>
    <property type="molecule type" value="Genomic_DNA"/>
</dbReference>
<dbReference type="PANTHER" id="PTHR33048">
    <property type="entry name" value="PTH11-LIKE INTEGRAL MEMBRANE PROTEIN (AFU_ORTHOLOGUE AFUA_5G11245)"/>
    <property type="match status" value="1"/>
</dbReference>
<keyword evidence="2 7" id="KW-0812">Transmembrane</keyword>
<evidence type="ECO:0000259" key="8">
    <source>
        <dbReference type="Pfam" id="PF20684"/>
    </source>
</evidence>
<feature type="region of interest" description="Disordered" evidence="6">
    <location>
        <begin position="391"/>
        <end position="413"/>
    </location>
</feature>
<evidence type="ECO:0000313" key="10">
    <source>
        <dbReference type="Proteomes" id="UP001396898"/>
    </source>
</evidence>
<comment type="subcellular location">
    <subcellularLocation>
        <location evidence="1">Membrane</location>
        <topology evidence="1">Multi-pass membrane protein</topology>
    </subcellularLocation>
</comment>
<evidence type="ECO:0000256" key="4">
    <source>
        <dbReference type="ARBA" id="ARBA00023136"/>
    </source>
</evidence>
<feature type="region of interest" description="Disordered" evidence="6">
    <location>
        <begin position="289"/>
        <end position="318"/>
    </location>
</feature>
<feature type="transmembrane region" description="Helical" evidence="7">
    <location>
        <begin position="249"/>
        <end position="270"/>
    </location>
</feature>
<evidence type="ECO:0000256" key="6">
    <source>
        <dbReference type="SAM" id="MobiDB-lite"/>
    </source>
</evidence>
<dbReference type="Proteomes" id="UP001396898">
    <property type="component" value="Unassembled WGS sequence"/>
</dbReference>
<keyword evidence="10" id="KW-1185">Reference proteome</keyword>
<evidence type="ECO:0000256" key="3">
    <source>
        <dbReference type="ARBA" id="ARBA00022989"/>
    </source>
</evidence>
<proteinExistence type="inferred from homology"/>